<evidence type="ECO:0000256" key="3">
    <source>
        <dbReference type="ARBA" id="ARBA00022618"/>
    </source>
</evidence>
<keyword evidence="5 11" id="KW-0808">Transferase</keyword>
<dbReference type="AlphaFoldDB" id="A0A0X1KNX0"/>
<keyword evidence="3 11" id="KW-0132">Cell division</keyword>
<evidence type="ECO:0000256" key="1">
    <source>
        <dbReference type="ARBA" id="ARBA00022475"/>
    </source>
</evidence>
<dbReference type="GO" id="GO:0051991">
    <property type="term" value="F:UDP-N-acetyl-D-glucosamine:N-acetylmuramoyl-L-alanyl-D-glutamyl-meso-2,6-diaminopimelyl-D-alanyl-D-alanine-diphosphoundecaprenol 4-beta-N-acetylglucosaminlytransferase activity"/>
    <property type="evidence" value="ECO:0007669"/>
    <property type="project" value="RHEA"/>
</dbReference>
<dbReference type="PANTHER" id="PTHR21015:SF22">
    <property type="entry name" value="GLYCOSYLTRANSFERASE"/>
    <property type="match status" value="1"/>
</dbReference>
<evidence type="ECO:0000256" key="7">
    <source>
        <dbReference type="ARBA" id="ARBA00022984"/>
    </source>
</evidence>
<dbReference type="Proteomes" id="UP000077469">
    <property type="component" value="Chromosome"/>
</dbReference>
<evidence type="ECO:0000256" key="8">
    <source>
        <dbReference type="ARBA" id="ARBA00023136"/>
    </source>
</evidence>
<dbReference type="GO" id="GO:0005975">
    <property type="term" value="P:carbohydrate metabolic process"/>
    <property type="evidence" value="ECO:0007669"/>
    <property type="project" value="InterPro"/>
</dbReference>
<dbReference type="GO" id="GO:0071555">
    <property type="term" value="P:cell wall organization"/>
    <property type="evidence" value="ECO:0007669"/>
    <property type="project" value="UniProtKB-KW"/>
</dbReference>
<reference evidence="14 15" key="1">
    <citation type="submission" date="2014-01" db="EMBL/GenBank/DDBJ databases">
        <title>Genome sequencing of Thermotog hypogea.</title>
        <authorList>
            <person name="Zhang X."/>
            <person name="Alvare G."/>
            <person name="Fristensky B."/>
            <person name="Chen L."/>
            <person name="Suen T."/>
            <person name="Chen Q."/>
            <person name="Ma K."/>
        </authorList>
    </citation>
    <scope>NUCLEOTIDE SEQUENCE [LARGE SCALE GENOMIC DNA]</scope>
    <source>
        <strain evidence="14 15">DSM 11164</strain>
    </source>
</reference>
<dbReference type="InterPro" id="IPR007235">
    <property type="entry name" value="Glyco_trans_28_C"/>
</dbReference>
<name>A0A0X1KNX0_9THEM</name>
<dbReference type="KEGG" id="phy:AJ81_00710"/>
<dbReference type="PANTHER" id="PTHR21015">
    <property type="entry name" value="UDP-N-ACETYLGLUCOSAMINE--N-ACETYLMURAMYL-(PENTAPEPTIDE) PYROPHOSPHORYL-UNDECAPRENOL N-ACETYLGLUCOSAMINE TRANSFERASE 1"/>
    <property type="match status" value="1"/>
</dbReference>
<dbReference type="STRING" id="1123384.AJ81_00710"/>
<evidence type="ECO:0000256" key="10">
    <source>
        <dbReference type="ARBA" id="ARBA00023316"/>
    </source>
</evidence>
<dbReference type="GO" id="GO:0050511">
    <property type="term" value="F:undecaprenyldiphospho-muramoylpentapeptide beta-N-acetylglucosaminyltransferase activity"/>
    <property type="evidence" value="ECO:0007669"/>
    <property type="project" value="UniProtKB-UniRule"/>
</dbReference>
<dbReference type="UniPathway" id="UPA00219"/>
<evidence type="ECO:0000256" key="4">
    <source>
        <dbReference type="ARBA" id="ARBA00022676"/>
    </source>
</evidence>
<dbReference type="PATRIC" id="fig|1123384.7.peg.139"/>
<dbReference type="EMBL" id="CP007141">
    <property type="protein sequence ID" value="AJC72953.1"/>
    <property type="molecule type" value="Genomic_DNA"/>
</dbReference>
<dbReference type="InterPro" id="IPR004276">
    <property type="entry name" value="GlycoTrans_28_N"/>
</dbReference>
<feature type="binding site" evidence="11">
    <location>
        <position position="235"/>
    </location>
    <ligand>
        <name>UDP-N-acetyl-alpha-D-glucosamine</name>
        <dbReference type="ChEBI" id="CHEBI:57705"/>
    </ligand>
</feature>
<organism evidence="14 15">
    <name type="scientific">Pseudothermotoga hypogea DSM 11164 = NBRC 106472</name>
    <dbReference type="NCBI Taxonomy" id="1123384"/>
    <lineage>
        <taxon>Bacteria</taxon>
        <taxon>Thermotogati</taxon>
        <taxon>Thermotogota</taxon>
        <taxon>Thermotogae</taxon>
        <taxon>Thermotogales</taxon>
        <taxon>Thermotogaceae</taxon>
        <taxon>Pseudothermotoga</taxon>
    </lineage>
</organism>
<protein>
    <recommendedName>
        <fullName evidence="11">UDP-N-acetylglucosamine--N-acetylmuramyl-(pentapeptide) pyrophosphoryl-undecaprenol N-acetylglucosamine transferase</fullName>
        <ecNumber evidence="11">2.4.1.227</ecNumber>
    </recommendedName>
    <alternativeName>
        <fullName evidence="11">Undecaprenyl-PP-MurNAc-pentapeptide-UDPGlcNAc GlcNAc transferase</fullName>
    </alternativeName>
</protein>
<dbReference type="GO" id="GO:0005886">
    <property type="term" value="C:plasma membrane"/>
    <property type="evidence" value="ECO:0007669"/>
    <property type="project" value="UniProtKB-SubCell"/>
</dbReference>
<feature type="domain" description="Glycosyltransferase family 28 N-terminal" evidence="12">
    <location>
        <begin position="4"/>
        <end position="142"/>
    </location>
</feature>
<dbReference type="PaxDb" id="1123384-AJ81_00710"/>
<dbReference type="OrthoDB" id="9808936at2"/>
<evidence type="ECO:0000256" key="11">
    <source>
        <dbReference type="HAMAP-Rule" id="MF_00033"/>
    </source>
</evidence>
<comment type="similarity">
    <text evidence="11">Belongs to the glycosyltransferase 28 family. MurG subfamily.</text>
</comment>
<dbReference type="SUPFAM" id="SSF53756">
    <property type="entry name" value="UDP-Glycosyltransferase/glycogen phosphorylase"/>
    <property type="match status" value="1"/>
</dbReference>
<feature type="binding site" evidence="11">
    <location>
        <begin position="10"/>
        <end position="12"/>
    </location>
    <ligand>
        <name>UDP-N-acetyl-alpha-D-glucosamine</name>
        <dbReference type="ChEBI" id="CHEBI:57705"/>
    </ligand>
</feature>
<evidence type="ECO:0000256" key="6">
    <source>
        <dbReference type="ARBA" id="ARBA00022960"/>
    </source>
</evidence>
<accession>A0A0X1KNX0</accession>
<comment type="subcellular location">
    <subcellularLocation>
        <location evidence="11">Cell membrane</location>
        <topology evidence="11">Peripheral membrane protein</topology>
        <orientation evidence="11">Cytoplasmic side</orientation>
    </subcellularLocation>
</comment>
<comment type="caution">
    <text evidence="11">Lacks conserved residue(s) required for the propagation of feature annotation.</text>
</comment>
<keyword evidence="2" id="KW-0997">Cell inner membrane</keyword>
<dbReference type="GO" id="GO:0008360">
    <property type="term" value="P:regulation of cell shape"/>
    <property type="evidence" value="ECO:0007669"/>
    <property type="project" value="UniProtKB-KW"/>
</dbReference>
<evidence type="ECO:0000313" key="15">
    <source>
        <dbReference type="Proteomes" id="UP000077469"/>
    </source>
</evidence>
<dbReference type="EC" id="2.4.1.227" evidence="11"/>
<comment type="function">
    <text evidence="11">Cell wall formation. Catalyzes the transfer of a GlcNAc subunit on undecaprenyl-pyrophosphoryl-MurNAc-pentapeptide (lipid intermediate I) to form undecaprenyl-pyrophosphoryl-MurNAc-(pentapeptide)GlcNAc (lipid intermediate II).</text>
</comment>
<feature type="binding site" evidence="11">
    <location>
        <position position="168"/>
    </location>
    <ligand>
        <name>UDP-N-acetyl-alpha-D-glucosamine</name>
        <dbReference type="ChEBI" id="CHEBI:57705"/>
    </ligand>
</feature>
<keyword evidence="15" id="KW-1185">Reference proteome</keyword>
<keyword evidence="8 11" id="KW-0472">Membrane</keyword>
<dbReference type="InterPro" id="IPR006009">
    <property type="entry name" value="GlcNAc_MurG"/>
</dbReference>
<gene>
    <name evidence="11" type="primary">murG</name>
    <name evidence="14" type="ORF">AJ81_00710</name>
</gene>
<evidence type="ECO:0000256" key="2">
    <source>
        <dbReference type="ARBA" id="ARBA00022519"/>
    </source>
</evidence>
<evidence type="ECO:0000259" key="12">
    <source>
        <dbReference type="Pfam" id="PF03033"/>
    </source>
</evidence>
<dbReference type="CDD" id="cd03785">
    <property type="entry name" value="GT28_MurG"/>
    <property type="match status" value="1"/>
</dbReference>
<comment type="catalytic activity">
    <reaction evidence="11">
        <text>di-trans,octa-cis-undecaprenyl diphospho-N-acetyl-alpha-D-muramoyl-L-alanyl-D-glutamyl-meso-2,6-diaminopimeloyl-D-alanyl-D-alanine + UDP-N-acetyl-alpha-D-glucosamine = di-trans,octa-cis-undecaprenyl diphospho-[N-acetyl-alpha-D-glucosaminyl-(1-&gt;4)]-N-acetyl-alpha-D-muramoyl-L-alanyl-D-glutamyl-meso-2,6-diaminopimeloyl-D-alanyl-D-alanine + UDP + H(+)</text>
        <dbReference type="Rhea" id="RHEA:31227"/>
        <dbReference type="ChEBI" id="CHEBI:15378"/>
        <dbReference type="ChEBI" id="CHEBI:57705"/>
        <dbReference type="ChEBI" id="CHEBI:58223"/>
        <dbReference type="ChEBI" id="CHEBI:61387"/>
        <dbReference type="ChEBI" id="CHEBI:61388"/>
        <dbReference type="EC" id="2.4.1.227"/>
    </reaction>
</comment>
<keyword evidence="6 11" id="KW-0133">Cell shape</keyword>
<dbReference type="GO" id="GO:0009252">
    <property type="term" value="P:peptidoglycan biosynthetic process"/>
    <property type="evidence" value="ECO:0007669"/>
    <property type="project" value="UniProtKB-UniRule"/>
</dbReference>
<comment type="pathway">
    <text evidence="11">Cell wall biogenesis; peptidoglycan biosynthesis.</text>
</comment>
<keyword evidence="1 11" id="KW-1003">Cell membrane</keyword>
<feature type="binding site" evidence="11">
    <location>
        <position position="188"/>
    </location>
    <ligand>
        <name>UDP-N-acetyl-alpha-D-glucosamine</name>
        <dbReference type="ChEBI" id="CHEBI:57705"/>
    </ligand>
</feature>
<dbReference type="RefSeq" id="WP_031503143.1">
    <property type="nucleotide sequence ID" value="NC_022795.1"/>
</dbReference>
<dbReference type="Pfam" id="PF04101">
    <property type="entry name" value="Glyco_tran_28_C"/>
    <property type="match status" value="1"/>
</dbReference>
<dbReference type="Pfam" id="PF03033">
    <property type="entry name" value="Glyco_transf_28"/>
    <property type="match status" value="1"/>
</dbReference>
<dbReference type="GO" id="GO:0051301">
    <property type="term" value="P:cell division"/>
    <property type="evidence" value="ECO:0007669"/>
    <property type="project" value="UniProtKB-KW"/>
</dbReference>
<feature type="binding site" evidence="11">
    <location>
        <position position="280"/>
    </location>
    <ligand>
        <name>UDP-N-acetyl-alpha-D-glucosamine</name>
        <dbReference type="ChEBI" id="CHEBI:57705"/>
    </ligand>
</feature>
<evidence type="ECO:0000256" key="9">
    <source>
        <dbReference type="ARBA" id="ARBA00023306"/>
    </source>
</evidence>
<keyword evidence="7 11" id="KW-0573">Peptidoglycan synthesis</keyword>
<evidence type="ECO:0000256" key="5">
    <source>
        <dbReference type="ARBA" id="ARBA00022679"/>
    </source>
</evidence>
<evidence type="ECO:0000259" key="13">
    <source>
        <dbReference type="Pfam" id="PF04101"/>
    </source>
</evidence>
<dbReference type="Gene3D" id="3.40.50.2000">
    <property type="entry name" value="Glycogen Phosphorylase B"/>
    <property type="match status" value="2"/>
</dbReference>
<keyword evidence="10 11" id="KW-0961">Cell wall biogenesis/degradation</keyword>
<feature type="domain" description="Glycosyl transferase family 28 C-terminal" evidence="13">
    <location>
        <begin position="182"/>
        <end position="311"/>
    </location>
</feature>
<keyword evidence="9 11" id="KW-0131">Cell cycle</keyword>
<evidence type="ECO:0000313" key="14">
    <source>
        <dbReference type="EMBL" id="AJC72953.1"/>
    </source>
</evidence>
<keyword evidence="4 11" id="KW-0328">Glycosyltransferase</keyword>
<sequence>MKVLAAGGGTGGHLYPALAILEELSKHVKLKVVYFCTPRGIENKIVPAEHPEYKLVKLDVQGLERPIFKPTNVKRVLKILRTKSIIASETDGSNCCLVTGGYVSYPLGLVCGKKRIPLYIQEQNVVPGLANRSLSRYAKKIFVGFEEAIINFPRSVRNRIVVTGNPIRVSNVNRGVFGEGYVLVFGGSRGSDLINTVMEKIYREEKNLKFVHGTGDPVWTKRLSIFDNVLALDYIYDMPSAWRGAIAVVCRAGALTISELLHYGVPAVLIPWEGAAEGHQVRNAEFVAKIGRGVIVRESEATPRRVLEAIEVAIGLGKLPEKETNPADTIAKIILEECL</sequence>
<proteinExistence type="inferred from homology"/>
<dbReference type="HAMAP" id="MF_00033">
    <property type="entry name" value="MurG"/>
    <property type="match status" value="1"/>
</dbReference>
<feature type="binding site" evidence="11">
    <location>
        <position position="124"/>
    </location>
    <ligand>
        <name>UDP-N-acetyl-alpha-D-glucosamine</name>
        <dbReference type="ChEBI" id="CHEBI:57705"/>
    </ligand>
</feature>